<dbReference type="Pfam" id="PF04406">
    <property type="entry name" value="TP6A_N"/>
    <property type="match status" value="1"/>
</dbReference>
<sequence length="82" mass="9392">MEGNTHSRDLLRKIKDQSVVDRAINDICILLQCSRHNLNVAHTIPVFVEEVKDIVSVAQYILVVEKESGKRLSRCAYKKVKE</sequence>
<evidence type="ECO:0000313" key="3">
    <source>
        <dbReference type="EMBL" id="OMP04254.1"/>
    </source>
</evidence>
<evidence type="ECO:0000313" key="4">
    <source>
        <dbReference type="Proteomes" id="UP000187203"/>
    </source>
</evidence>
<evidence type="ECO:0000259" key="2">
    <source>
        <dbReference type="Pfam" id="PF04406"/>
    </source>
</evidence>
<dbReference type="Gene3D" id="1.10.10.10">
    <property type="entry name" value="Winged helix-like DNA-binding domain superfamily/Winged helix DNA-binding domain"/>
    <property type="match status" value="1"/>
</dbReference>
<dbReference type="OrthoDB" id="1715312at2759"/>
<keyword evidence="4" id="KW-1185">Reference proteome</keyword>
<comment type="caution">
    <text evidence="3">The sequence shown here is derived from an EMBL/GenBank/DDBJ whole genome shotgun (WGS) entry which is preliminary data.</text>
</comment>
<feature type="domain" description="Spo11/DNA topoisomerase VI subunit A N-terminal" evidence="2">
    <location>
        <begin position="15"/>
        <end position="40"/>
    </location>
</feature>
<dbReference type="GO" id="GO:0003918">
    <property type="term" value="F:DNA topoisomerase type II (double strand cut, ATP-hydrolyzing) activity"/>
    <property type="evidence" value="ECO:0007669"/>
    <property type="project" value="InterPro"/>
</dbReference>
<dbReference type="GO" id="GO:0007131">
    <property type="term" value="P:reciprocal meiotic recombination"/>
    <property type="evidence" value="ECO:0007669"/>
    <property type="project" value="TreeGrafter"/>
</dbReference>
<dbReference type="GO" id="GO:0003677">
    <property type="term" value="F:DNA binding"/>
    <property type="evidence" value="ECO:0007669"/>
    <property type="project" value="UniProtKB-UniRule"/>
</dbReference>
<dbReference type="GO" id="GO:0042138">
    <property type="term" value="P:meiotic DNA double-strand break formation"/>
    <property type="evidence" value="ECO:0007669"/>
    <property type="project" value="TreeGrafter"/>
</dbReference>
<dbReference type="PANTHER" id="PTHR10848">
    <property type="entry name" value="MEIOTIC RECOMBINATION PROTEIN SPO11"/>
    <property type="match status" value="1"/>
</dbReference>
<dbReference type="GO" id="GO:0005524">
    <property type="term" value="F:ATP binding"/>
    <property type="evidence" value="ECO:0007669"/>
    <property type="project" value="InterPro"/>
</dbReference>
<dbReference type="InterPro" id="IPR002815">
    <property type="entry name" value="Spo11/TopoVI_A"/>
</dbReference>
<protein>
    <recommendedName>
        <fullName evidence="2">Spo11/DNA topoisomerase VI subunit A N-terminal domain-containing protein</fullName>
    </recommendedName>
</protein>
<organism evidence="3 4">
    <name type="scientific">Corchorus olitorius</name>
    <dbReference type="NCBI Taxonomy" id="93759"/>
    <lineage>
        <taxon>Eukaryota</taxon>
        <taxon>Viridiplantae</taxon>
        <taxon>Streptophyta</taxon>
        <taxon>Embryophyta</taxon>
        <taxon>Tracheophyta</taxon>
        <taxon>Spermatophyta</taxon>
        <taxon>Magnoliopsida</taxon>
        <taxon>eudicotyledons</taxon>
        <taxon>Gunneridae</taxon>
        <taxon>Pentapetalae</taxon>
        <taxon>rosids</taxon>
        <taxon>malvids</taxon>
        <taxon>Malvales</taxon>
        <taxon>Malvaceae</taxon>
        <taxon>Grewioideae</taxon>
        <taxon>Apeibeae</taxon>
        <taxon>Corchorus</taxon>
    </lineage>
</organism>
<dbReference type="EMBL" id="AWUE01014272">
    <property type="protein sequence ID" value="OMP04254.1"/>
    <property type="molecule type" value="Genomic_DNA"/>
</dbReference>
<dbReference type="GO" id="GO:0000706">
    <property type="term" value="P:meiotic DNA double-strand break processing"/>
    <property type="evidence" value="ECO:0007669"/>
    <property type="project" value="TreeGrafter"/>
</dbReference>
<reference evidence="4" key="1">
    <citation type="submission" date="2013-09" db="EMBL/GenBank/DDBJ databases">
        <title>Corchorus olitorius genome sequencing.</title>
        <authorList>
            <person name="Alam M."/>
            <person name="Haque M.S."/>
            <person name="Islam M.S."/>
            <person name="Emdad E.M."/>
            <person name="Islam M.M."/>
            <person name="Ahmed B."/>
            <person name="Halim A."/>
            <person name="Hossen Q.M.M."/>
            <person name="Hossain M.Z."/>
            <person name="Ahmed R."/>
            <person name="Khan M.M."/>
            <person name="Islam R."/>
            <person name="Rashid M.M."/>
            <person name="Khan S.A."/>
            <person name="Rahman M.S."/>
            <person name="Alam M."/>
            <person name="Yahiya A.S."/>
            <person name="Khan M.S."/>
            <person name="Azam M.S."/>
            <person name="Haque T."/>
            <person name="Lashkar M.Z.H."/>
            <person name="Akhand A.I."/>
            <person name="Morshed G."/>
            <person name="Roy S."/>
            <person name="Uddin K.S."/>
            <person name="Rabeya T."/>
            <person name="Hossain A.S."/>
            <person name="Chowdhury A."/>
            <person name="Snigdha A.R."/>
            <person name="Mortoza M.S."/>
            <person name="Matin S.A."/>
            <person name="Hoque S.M.E."/>
            <person name="Islam M.K."/>
            <person name="Roy D.K."/>
            <person name="Haider R."/>
            <person name="Moosa M.M."/>
            <person name="Elias S.M."/>
            <person name="Hasan A.M."/>
            <person name="Jahan S."/>
            <person name="Shafiuddin M."/>
            <person name="Mahmood N."/>
            <person name="Shommy N.S."/>
        </authorList>
    </citation>
    <scope>NUCLEOTIDE SEQUENCE [LARGE SCALE GENOMIC DNA]</scope>
    <source>
        <strain evidence="4">cv. O-4</strain>
    </source>
</reference>
<dbReference type="PROSITE" id="PS52041">
    <property type="entry name" value="TOPO_IIB"/>
    <property type="match status" value="1"/>
</dbReference>
<proteinExistence type="inferred from homology"/>
<dbReference type="STRING" id="93759.A0A1R3KB26"/>
<keyword evidence="1" id="KW-0238">DNA-binding</keyword>
<accession>A0A1R3KB26</accession>
<gene>
    <name evidence="3" type="ORF">COLO4_09815</name>
</gene>
<dbReference type="AlphaFoldDB" id="A0A1R3KB26"/>
<evidence type="ECO:0000256" key="1">
    <source>
        <dbReference type="PROSITE-ProRule" id="PRU01385"/>
    </source>
</evidence>
<name>A0A1R3KB26_9ROSI</name>
<dbReference type="SUPFAM" id="SSF56726">
    <property type="entry name" value="DNA topoisomerase IV, alpha subunit"/>
    <property type="match status" value="1"/>
</dbReference>
<dbReference type="InterPro" id="IPR036078">
    <property type="entry name" value="Spo11/TopoVI_A_sf"/>
</dbReference>
<dbReference type="InterPro" id="IPR013049">
    <property type="entry name" value="Spo11/TopoVI_A_N"/>
</dbReference>
<dbReference type="InterPro" id="IPR036388">
    <property type="entry name" value="WH-like_DNA-bd_sf"/>
</dbReference>
<dbReference type="GO" id="GO:0000228">
    <property type="term" value="C:nuclear chromosome"/>
    <property type="evidence" value="ECO:0007669"/>
    <property type="project" value="TreeGrafter"/>
</dbReference>
<dbReference type="Proteomes" id="UP000187203">
    <property type="component" value="Unassembled WGS sequence"/>
</dbReference>
<dbReference type="PANTHER" id="PTHR10848:SF3">
    <property type="entry name" value="MEIOTIC RECOMBINATION PROTEIN SPO11-1"/>
    <property type="match status" value="1"/>
</dbReference>
<comment type="caution">
    <text evidence="1">Lacks conserved residue(s) required for the propagation of feature annotation.</text>
</comment>
<comment type="similarity">
    <text evidence="1">Belongs to the TOP6A family.</text>
</comment>